<dbReference type="Proteomes" id="UP000678513">
    <property type="component" value="Chromosome"/>
</dbReference>
<dbReference type="SUPFAM" id="SSF51445">
    <property type="entry name" value="(Trans)glycosidases"/>
    <property type="match status" value="1"/>
</dbReference>
<dbReference type="InterPro" id="IPR019800">
    <property type="entry name" value="Glyco_hydro_3_AS"/>
</dbReference>
<gene>
    <name evidence="5" type="ORF">J5A65_11635</name>
</gene>
<evidence type="ECO:0000313" key="6">
    <source>
        <dbReference type="Proteomes" id="UP000678513"/>
    </source>
</evidence>
<evidence type="ECO:0000259" key="4">
    <source>
        <dbReference type="Pfam" id="PF00933"/>
    </source>
</evidence>
<keyword evidence="6" id="KW-1185">Reference proteome</keyword>
<dbReference type="PANTHER" id="PTHR30480:SF16">
    <property type="entry name" value="GLYCOSIDE HYDROLASE FAMILY 3 DOMAIN PROTEIN"/>
    <property type="match status" value="1"/>
</dbReference>
<comment type="similarity">
    <text evidence="1">Belongs to the glycosyl hydrolase 3 family.</text>
</comment>
<reference evidence="5 6" key="1">
    <citation type="submission" date="2021-03" db="EMBL/GenBank/DDBJ databases">
        <title>Human Oral Microbial Genomes.</title>
        <authorList>
            <person name="Johnston C.D."/>
            <person name="Chen T."/>
            <person name="Dewhirst F.E."/>
        </authorList>
    </citation>
    <scope>NUCLEOTIDE SEQUENCE [LARGE SCALE GENOMIC DNA]</scope>
    <source>
        <strain evidence="5 6">DSMZ 100122</strain>
    </source>
</reference>
<dbReference type="PROSITE" id="PS00775">
    <property type="entry name" value="GLYCOSYL_HYDROL_F3"/>
    <property type="match status" value="1"/>
</dbReference>
<accession>A0ABX7Y9E0</accession>
<organism evidence="5 6">
    <name type="scientific">Arachnia rubra</name>
    <dbReference type="NCBI Taxonomy" id="1547448"/>
    <lineage>
        <taxon>Bacteria</taxon>
        <taxon>Bacillati</taxon>
        <taxon>Actinomycetota</taxon>
        <taxon>Actinomycetes</taxon>
        <taxon>Propionibacteriales</taxon>
        <taxon>Propionibacteriaceae</taxon>
        <taxon>Arachnia</taxon>
    </lineage>
</organism>
<dbReference type="InterPro" id="IPR017853">
    <property type="entry name" value="GH"/>
</dbReference>
<dbReference type="InterPro" id="IPR036962">
    <property type="entry name" value="Glyco_hydro_3_N_sf"/>
</dbReference>
<evidence type="ECO:0000256" key="3">
    <source>
        <dbReference type="ARBA" id="ARBA00023295"/>
    </source>
</evidence>
<evidence type="ECO:0000313" key="5">
    <source>
        <dbReference type="EMBL" id="QUC09706.1"/>
    </source>
</evidence>
<dbReference type="RefSeq" id="WP_212327760.1">
    <property type="nucleotide sequence ID" value="NZ_AP024463.1"/>
</dbReference>
<keyword evidence="3" id="KW-0326">Glycosidase</keyword>
<dbReference type="InterPro" id="IPR050226">
    <property type="entry name" value="NagZ_Beta-hexosaminidase"/>
</dbReference>
<name>A0ABX7Y9E0_9ACTN</name>
<dbReference type="GO" id="GO:0016787">
    <property type="term" value="F:hydrolase activity"/>
    <property type="evidence" value="ECO:0007669"/>
    <property type="project" value="UniProtKB-KW"/>
</dbReference>
<evidence type="ECO:0000256" key="1">
    <source>
        <dbReference type="ARBA" id="ARBA00005336"/>
    </source>
</evidence>
<dbReference type="InterPro" id="IPR001764">
    <property type="entry name" value="Glyco_hydro_3_N"/>
</dbReference>
<dbReference type="Pfam" id="PF00933">
    <property type="entry name" value="Glyco_hydro_3"/>
    <property type="match status" value="1"/>
</dbReference>
<dbReference type="PANTHER" id="PTHR30480">
    <property type="entry name" value="BETA-HEXOSAMINIDASE-RELATED"/>
    <property type="match status" value="1"/>
</dbReference>
<evidence type="ECO:0000256" key="2">
    <source>
        <dbReference type="ARBA" id="ARBA00022801"/>
    </source>
</evidence>
<proteinExistence type="inferred from homology"/>
<dbReference type="EMBL" id="CP072384">
    <property type="protein sequence ID" value="QUC09706.1"/>
    <property type="molecule type" value="Genomic_DNA"/>
</dbReference>
<protein>
    <submittedName>
        <fullName evidence="5">Glycoside hydrolase family 3 protein</fullName>
    </submittedName>
</protein>
<dbReference type="Gene3D" id="3.20.20.300">
    <property type="entry name" value="Glycoside hydrolase, family 3, N-terminal domain"/>
    <property type="match status" value="1"/>
</dbReference>
<sequence>MADSLTTEQQAGQLFMIGVSTSGLDNATRKAIESGAIGSAVLLGESSAGTSQIAAITAELGKLRSAGLPLLVSVDQEGGKVQRLQGKGFSTIPPALRQGALEDGQLRTQARGWGEELVAAGVHYDLAPVADVVPKGKQDSNAPIGKLDRNFGNDVAGVSRSVVEFTQGMQDAGVVTTLKHFPGLGEVTVNTDFGVAKDSDITADDEYLEPFRKGIEAGADSVMISSAIFTQIDPDQEGVFSKKIITGMLRGDLGFDGVVISDDLGAAAAVGDVKPGDRAVRFFAAGGDLLINADPSLMDEMLKATVAWAAKDQAHAARLAESAGRVLALKESAGLLTCS</sequence>
<keyword evidence="2 5" id="KW-0378">Hydrolase</keyword>
<feature type="domain" description="Glycoside hydrolase family 3 N-terminal" evidence="4">
    <location>
        <begin position="6"/>
        <end position="328"/>
    </location>
</feature>